<feature type="transmembrane region" description="Helical" evidence="6">
    <location>
        <begin position="89"/>
        <end position="112"/>
    </location>
</feature>
<feature type="transmembrane region" description="Helical" evidence="6">
    <location>
        <begin position="341"/>
        <end position="364"/>
    </location>
</feature>
<keyword evidence="3 6" id="KW-1133">Transmembrane helix</keyword>
<evidence type="ECO:0000256" key="5">
    <source>
        <dbReference type="SAM" id="MobiDB-lite"/>
    </source>
</evidence>
<evidence type="ECO:0000256" key="1">
    <source>
        <dbReference type="ARBA" id="ARBA00004141"/>
    </source>
</evidence>
<proteinExistence type="predicted"/>
<dbReference type="OMA" id="PTCECEC"/>
<dbReference type="InParanoid" id="A0A1X2HFE9"/>
<evidence type="ECO:0000313" key="8">
    <source>
        <dbReference type="Proteomes" id="UP000242180"/>
    </source>
</evidence>
<accession>A0A1X2HFE9</accession>
<keyword evidence="8" id="KW-1185">Reference proteome</keyword>
<dbReference type="PANTHER" id="PTHR11040">
    <property type="entry name" value="ZINC/IRON TRANSPORTER"/>
    <property type="match status" value="1"/>
</dbReference>
<dbReference type="GO" id="GO:0005385">
    <property type="term" value="F:zinc ion transmembrane transporter activity"/>
    <property type="evidence" value="ECO:0007669"/>
    <property type="project" value="TreeGrafter"/>
</dbReference>
<keyword evidence="2 6" id="KW-0812">Transmembrane</keyword>
<name>A0A1X2HFE9_SYNRA</name>
<dbReference type="OrthoDB" id="262547at2759"/>
<dbReference type="Proteomes" id="UP000242180">
    <property type="component" value="Unassembled WGS sequence"/>
</dbReference>
<evidence type="ECO:0000256" key="3">
    <source>
        <dbReference type="ARBA" id="ARBA00022989"/>
    </source>
</evidence>
<dbReference type="Pfam" id="PF02535">
    <property type="entry name" value="Zip"/>
    <property type="match status" value="1"/>
</dbReference>
<evidence type="ECO:0000256" key="6">
    <source>
        <dbReference type="SAM" id="Phobius"/>
    </source>
</evidence>
<comment type="caution">
    <text evidence="7">The sequence shown here is derived from an EMBL/GenBank/DDBJ whole genome shotgun (WGS) entry which is preliminary data.</text>
</comment>
<dbReference type="InterPro" id="IPR003689">
    <property type="entry name" value="ZIP"/>
</dbReference>
<keyword evidence="4 6" id="KW-0472">Membrane</keyword>
<feature type="compositionally biased region" description="Acidic residues" evidence="5">
    <location>
        <begin position="47"/>
        <end position="58"/>
    </location>
</feature>
<feature type="compositionally biased region" description="Polar residues" evidence="5">
    <location>
        <begin position="198"/>
        <end position="213"/>
    </location>
</feature>
<dbReference type="PANTHER" id="PTHR11040:SF210">
    <property type="entry name" value="ZINC-REGULATED TRANSPORTER 3"/>
    <property type="match status" value="1"/>
</dbReference>
<evidence type="ECO:0000313" key="7">
    <source>
        <dbReference type="EMBL" id="ORY97186.1"/>
    </source>
</evidence>
<sequence>MGREEWAVPAAIATPGEWEVVTKKKDTEAEEEPSANKRKYTSHDDKPEFEEPEAEDQEDLRNFKIKEKEYPTDMHHHEDNENSSTAQGWLLVLVSSIACILGASIVFIDIFWPQSHGSILDNKPFLSGSMALASGVLLFSSLAILLPESQERLGSAWKTYACFFAGSLFTLLLTRLIHWCAPSAIHACGGSPHHHAQDANNDVESGNGNTQERQPLLRHCNVEYGTSPNREAHIRFHPPHQHQEERQRQQHQSEQHQHQHQHATHKHQQDHGEHDFLRIGIQTAVAIGVHKFPEGLILFVSSQASEQLGWSIAAAMSIHNLTEGFMISLPLYFALRSRTTAFWAAALLGGLSQPIGAVIGLALLRNIDSDQENLMFGITFGLSMLPQAIKADTTHRYVLFWFFLGIFLVGLTSVLEAI</sequence>
<dbReference type="FunCoup" id="A0A1X2HFE9">
    <property type="interactions" value="34"/>
</dbReference>
<feature type="region of interest" description="Disordered" evidence="5">
    <location>
        <begin position="190"/>
        <end position="214"/>
    </location>
</feature>
<protein>
    <submittedName>
        <fullName evidence="7">ZIP zinc transporter-domain-containing protein</fullName>
    </submittedName>
</protein>
<feature type="compositionally biased region" description="Basic and acidic residues" evidence="5">
    <location>
        <begin position="241"/>
        <end position="257"/>
    </location>
</feature>
<feature type="region of interest" description="Disordered" evidence="5">
    <location>
        <begin position="239"/>
        <end position="272"/>
    </location>
</feature>
<evidence type="ECO:0000256" key="2">
    <source>
        <dbReference type="ARBA" id="ARBA00022692"/>
    </source>
</evidence>
<evidence type="ECO:0000256" key="4">
    <source>
        <dbReference type="ARBA" id="ARBA00023136"/>
    </source>
</evidence>
<feature type="transmembrane region" description="Helical" evidence="6">
    <location>
        <begin position="124"/>
        <end position="145"/>
    </location>
</feature>
<dbReference type="AlphaFoldDB" id="A0A1X2HFE9"/>
<comment type="subcellular location">
    <subcellularLocation>
        <location evidence="1">Membrane</location>
        <topology evidence="1">Multi-pass membrane protein</topology>
    </subcellularLocation>
</comment>
<reference evidence="7 8" key="1">
    <citation type="submission" date="2016-07" db="EMBL/GenBank/DDBJ databases">
        <title>Pervasive Adenine N6-methylation of Active Genes in Fungi.</title>
        <authorList>
            <consortium name="DOE Joint Genome Institute"/>
            <person name="Mondo S.J."/>
            <person name="Dannebaum R.O."/>
            <person name="Kuo R.C."/>
            <person name="Labutti K."/>
            <person name="Haridas S."/>
            <person name="Kuo A."/>
            <person name="Salamov A."/>
            <person name="Ahrendt S.R."/>
            <person name="Lipzen A."/>
            <person name="Sullivan W."/>
            <person name="Andreopoulos W.B."/>
            <person name="Clum A."/>
            <person name="Lindquist E."/>
            <person name="Daum C."/>
            <person name="Ramamoorthy G.K."/>
            <person name="Gryganskyi A."/>
            <person name="Culley D."/>
            <person name="Magnuson J.K."/>
            <person name="James T.Y."/>
            <person name="O'Malley M.A."/>
            <person name="Stajich J.E."/>
            <person name="Spatafora J.W."/>
            <person name="Visel A."/>
            <person name="Grigoriev I.V."/>
        </authorList>
    </citation>
    <scope>NUCLEOTIDE SEQUENCE [LARGE SCALE GENOMIC DNA]</scope>
    <source>
        <strain evidence="7 8">NRRL 2496</strain>
    </source>
</reference>
<dbReference type="STRING" id="13706.A0A1X2HFE9"/>
<dbReference type="GO" id="GO:0016020">
    <property type="term" value="C:membrane"/>
    <property type="evidence" value="ECO:0007669"/>
    <property type="project" value="UniProtKB-SubCell"/>
</dbReference>
<feature type="transmembrane region" description="Helical" evidence="6">
    <location>
        <begin position="157"/>
        <end position="177"/>
    </location>
</feature>
<feature type="region of interest" description="Disordered" evidence="5">
    <location>
        <begin position="1"/>
        <end position="60"/>
    </location>
</feature>
<feature type="transmembrane region" description="Helical" evidence="6">
    <location>
        <begin position="395"/>
        <end position="415"/>
    </location>
</feature>
<gene>
    <name evidence="7" type="ORF">BCR43DRAFT_438363</name>
</gene>
<organism evidence="7 8">
    <name type="scientific">Syncephalastrum racemosum</name>
    <name type="common">Filamentous fungus</name>
    <dbReference type="NCBI Taxonomy" id="13706"/>
    <lineage>
        <taxon>Eukaryota</taxon>
        <taxon>Fungi</taxon>
        <taxon>Fungi incertae sedis</taxon>
        <taxon>Mucoromycota</taxon>
        <taxon>Mucoromycotina</taxon>
        <taxon>Mucoromycetes</taxon>
        <taxon>Mucorales</taxon>
        <taxon>Syncephalastraceae</taxon>
        <taxon>Syncephalastrum</taxon>
    </lineage>
</organism>
<dbReference type="EMBL" id="MCGN01000004">
    <property type="protein sequence ID" value="ORY97186.1"/>
    <property type="molecule type" value="Genomic_DNA"/>
</dbReference>